<gene>
    <name evidence="3" type="ORF">GKZ57_06080</name>
</gene>
<reference evidence="3 4" key="1">
    <citation type="submission" date="2019-11" db="EMBL/GenBank/DDBJ databases">
        <title>Draft genome sequence of Blautia luti DSM 14534T, isolated from human stool.</title>
        <authorList>
            <person name="Ortiz R."/>
            <person name="Melis-Arcos F."/>
            <person name="Covarrubias P."/>
            <person name="Cardenas J.P."/>
            <person name="Perez-Donoso J."/>
            <person name="Almonacid D."/>
        </authorList>
    </citation>
    <scope>NUCLEOTIDE SEQUENCE [LARGE SCALE GENOMIC DNA]</scope>
    <source>
        <strain evidence="3 4">DSM 14534</strain>
    </source>
</reference>
<dbReference type="Pfam" id="PF01757">
    <property type="entry name" value="Acyl_transf_3"/>
    <property type="match status" value="1"/>
</dbReference>
<evidence type="ECO:0000313" key="4">
    <source>
        <dbReference type="Proteomes" id="UP000437824"/>
    </source>
</evidence>
<dbReference type="RefSeq" id="WP_154780030.1">
    <property type="nucleotide sequence ID" value="NZ_WMBC01000003.1"/>
</dbReference>
<feature type="transmembrane region" description="Helical" evidence="1">
    <location>
        <begin position="35"/>
        <end position="57"/>
    </location>
</feature>
<feature type="transmembrane region" description="Helical" evidence="1">
    <location>
        <begin position="295"/>
        <end position="314"/>
    </location>
</feature>
<feature type="domain" description="Acyltransferase 3" evidence="2">
    <location>
        <begin position="10"/>
        <end position="307"/>
    </location>
</feature>
<feature type="transmembrane region" description="Helical" evidence="1">
    <location>
        <begin position="69"/>
        <end position="90"/>
    </location>
</feature>
<feature type="transmembrane region" description="Helical" evidence="1">
    <location>
        <begin position="208"/>
        <end position="226"/>
    </location>
</feature>
<proteinExistence type="predicted"/>
<dbReference type="Proteomes" id="UP000437824">
    <property type="component" value="Unassembled WGS sequence"/>
</dbReference>
<keyword evidence="1" id="KW-1133">Transmembrane helix</keyword>
<feature type="transmembrane region" description="Helical" evidence="1">
    <location>
        <begin position="180"/>
        <end position="196"/>
    </location>
</feature>
<organism evidence="3 4">
    <name type="scientific">Blautia luti DSM 14534 = JCM 17040</name>
    <dbReference type="NCBI Taxonomy" id="649762"/>
    <lineage>
        <taxon>Bacteria</taxon>
        <taxon>Bacillati</taxon>
        <taxon>Bacillota</taxon>
        <taxon>Clostridia</taxon>
        <taxon>Lachnospirales</taxon>
        <taxon>Lachnospiraceae</taxon>
        <taxon>Blautia</taxon>
    </lineage>
</organism>
<accession>A0A844GFI9</accession>
<feature type="transmembrane region" description="Helical" evidence="1">
    <location>
        <begin position="154"/>
        <end position="174"/>
    </location>
</feature>
<feature type="transmembrane region" description="Helical" evidence="1">
    <location>
        <begin position="268"/>
        <end position="289"/>
    </location>
</feature>
<evidence type="ECO:0000259" key="2">
    <source>
        <dbReference type="Pfam" id="PF01757"/>
    </source>
</evidence>
<feature type="transmembrane region" description="Helical" evidence="1">
    <location>
        <begin position="232"/>
        <end position="252"/>
    </location>
</feature>
<keyword evidence="1" id="KW-0472">Membrane</keyword>
<comment type="caution">
    <text evidence="3">The sequence shown here is derived from an EMBL/GenBank/DDBJ whole genome shotgun (WGS) entry which is preliminary data.</text>
</comment>
<evidence type="ECO:0000313" key="3">
    <source>
        <dbReference type="EMBL" id="MTD60846.1"/>
    </source>
</evidence>
<name>A0A844GFI9_9FIRM</name>
<keyword evidence="1" id="KW-0812">Transmembrane</keyword>
<dbReference type="GO" id="GO:0016747">
    <property type="term" value="F:acyltransferase activity, transferring groups other than amino-acyl groups"/>
    <property type="evidence" value="ECO:0007669"/>
    <property type="project" value="InterPro"/>
</dbReference>
<sequence>MMVDTEKQRNHYFDLLKYLLFILVVLIHNPLPGNIGGALTAIARSAVPAYIAISGYFSKRVGKKYLKKGLNFLRIFFVMNLIWFVIYTLISYSPYRELAMWAKLAVNPKNVLECLLFGSAFGNEYLWYLHAIGMIYITVYFVDKFQLNKVIYRCFPFLILLNWIMSEGTLLILGKSVQPFLYRNWMIEGIGFYYMGKWMIGQECNRRFSYVMLVVGSVMTIVEYSICGRAEFYFGNLLMVYGMLALGKSIYLKDNILSMIGNKHSLHLYLYSPFVACVFSFLQMILFQTTRHQEIITVLVIVGTTWLVMQGWFIKAIDKFKIA</sequence>
<dbReference type="AlphaFoldDB" id="A0A844GFI9"/>
<evidence type="ECO:0000256" key="1">
    <source>
        <dbReference type="SAM" id="Phobius"/>
    </source>
</evidence>
<dbReference type="InterPro" id="IPR002656">
    <property type="entry name" value="Acyl_transf_3_dom"/>
</dbReference>
<protein>
    <recommendedName>
        <fullName evidence="2">Acyltransferase 3 domain-containing protein</fullName>
    </recommendedName>
</protein>
<feature type="transmembrane region" description="Helical" evidence="1">
    <location>
        <begin position="12"/>
        <end position="29"/>
    </location>
</feature>
<feature type="transmembrane region" description="Helical" evidence="1">
    <location>
        <begin position="125"/>
        <end position="142"/>
    </location>
</feature>
<dbReference type="EMBL" id="WMBC01000003">
    <property type="protein sequence ID" value="MTD60846.1"/>
    <property type="molecule type" value="Genomic_DNA"/>
</dbReference>